<dbReference type="GO" id="GO:0098552">
    <property type="term" value="C:side of membrane"/>
    <property type="evidence" value="ECO:0007669"/>
    <property type="project" value="UniProtKB-KW"/>
</dbReference>
<dbReference type="EMBL" id="KV454480">
    <property type="protein sequence ID" value="ODV61100.1"/>
    <property type="molecule type" value="Genomic_DNA"/>
</dbReference>
<comment type="function">
    <text evidence="12">Splits internally a 1,3-beta-glucan molecule and transfers the newly generated reducing end (the donor) to the non-reducing end of another 1,3-beta-glucan molecule (the acceptor) forming a 1,3-beta linkage, resulting in the elongation of 1,3-beta-glucan chains in the cell wall.</text>
</comment>
<keyword evidence="11" id="KW-0961">Cell wall biogenesis/degradation</keyword>
<protein>
    <recommendedName>
        <fullName evidence="12">1,3-beta-glucanosyltransferase</fullName>
        <ecNumber evidence="12">2.4.1.-</ecNumber>
    </recommendedName>
</protein>
<dbReference type="GeneID" id="30966865"/>
<proteinExistence type="inferred from homology"/>
<evidence type="ECO:0000313" key="15">
    <source>
        <dbReference type="EMBL" id="ODV61100.1"/>
    </source>
</evidence>
<evidence type="ECO:0000256" key="2">
    <source>
        <dbReference type="ARBA" id="ARBA00004589"/>
    </source>
</evidence>
<dbReference type="Gene3D" id="3.20.20.80">
    <property type="entry name" value="Glycosidases"/>
    <property type="match status" value="1"/>
</dbReference>
<dbReference type="SUPFAM" id="SSF51445">
    <property type="entry name" value="(Trans)glycosidases"/>
    <property type="match status" value="1"/>
</dbReference>
<reference evidence="16" key="1">
    <citation type="submission" date="2016-05" db="EMBL/GenBank/DDBJ databases">
        <title>Comparative genomics of biotechnologically important yeasts.</title>
        <authorList>
            <consortium name="DOE Joint Genome Institute"/>
            <person name="Riley R."/>
            <person name="Haridas S."/>
            <person name="Wolfe K.H."/>
            <person name="Lopes M.R."/>
            <person name="Hittinger C.T."/>
            <person name="Goker M."/>
            <person name="Salamov A."/>
            <person name="Wisecaver J."/>
            <person name="Long T.M."/>
            <person name="Aerts A.L."/>
            <person name="Barry K."/>
            <person name="Choi C."/>
            <person name="Clum A."/>
            <person name="Coughlan A.Y."/>
            <person name="Deshpande S."/>
            <person name="Douglass A.P."/>
            <person name="Hanson S.J."/>
            <person name="Klenk H.-P."/>
            <person name="Labutti K."/>
            <person name="Lapidus A."/>
            <person name="Lindquist E."/>
            <person name="Lipzen A."/>
            <person name="Meier-Kolthoff J.P."/>
            <person name="Ohm R.A."/>
            <person name="Otillar R.P."/>
            <person name="Pangilinan J."/>
            <person name="Peng Y."/>
            <person name="Rokas A."/>
            <person name="Rosa C.A."/>
            <person name="Scheuner C."/>
            <person name="Sibirny A.A."/>
            <person name="Slot J.C."/>
            <person name="Stielow J.B."/>
            <person name="Sun H."/>
            <person name="Kurtzman C.P."/>
            <person name="Blackwell M."/>
            <person name="Grigoriev I.V."/>
            <person name="Jeffries T.W."/>
        </authorList>
    </citation>
    <scope>NUCLEOTIDE SEQUENCE [LARGE SCALE GENOMIC DNA]</scope>
    <source>
        <strain evidence="16">DSM 1968</strain>
    </source>
</reference>
<dbReference type="GO" id="GO:0005886">
    <property type="term" value="C:plasma membrane"/>
    <property type="evidence" value="ECO:0007669"/>
    <property type="project" value="UniProtKB-SubCell"/>
</dbReference>
<keyword evidence="5 12" id="KW-0808">Transferase</keyword>
<dbReference type="InterPro" id="IPR004886">
    <property type="entry name" value="Glucanosyltransferase"/>
</dbReference>
<comment type="similarity">
    <text evidence="3 12">Belongs to the glycosyl hydrolase 72 family.</text>
</comment>
<keyword evidence="15" id="KW-0378">Hydrolase</keyword>
<keyword evidence="6 12" id="KW-0732">Signal</keyword>
<dbReference type="RefSeq" id="XP_020047407.1">
    <property type="nucleotide sequence ID" value="XM_020193229.1"/>
</dbReference>
<evidence type="ECO:0000256" key="14">
    <source>
        <dbReference type="SAM" id="Phobius"/>
    </source>
</evidence>
<evidence type="ECO:0000256" key="10">
    <source>
        <dbReference type="ARBA" id="ARBA00023288"/>
    </source>
</evidence>
<dbReference type="EC" id="2.4.1.-" evidence="12"/>
<name>A0A1D2VHT0_9ASCO</name>
<dbReference type="AlphaFoldDB" id="A0A1D2VHT0"/>
<dbReference type="Pfam" id="PF03198">
    <property type="entry name" value="Glyco_hydro_72"/>
    <property type="match status" value="1"/>
</dbReference>
<dbReference type="FunFam" id="3.20.20.80:FF:000032">
    <property type="entry name" value="1,3-beta-glucanosyltransferase"/>
    <property type="match status" value="1"/>
</dbReference>
<evidence type="ECO:0000256" key="13">
    <source>
        <dbReference type="SAM" id="MobiDB-lite"/>
    </source>
</evidence>
<dbReference type="GO" id="GO:0042124">
    <property type="term" value="F:1,3-beta-glucanosyltransferase activity"/>
    <property type="evidence" value="ECO:0007669"/>
    <property type="project" value="EnsemblFungi"/>
</dbReference>
<dbReference type="PANTHER" id="PTHR31468">
    <property type="entry name" value="1,3-BETA-GLUCANOSYLTRANSFERASE GAS1"/>
    <property type="match status" value="1"/>
</dbReference>
<keyword evidence="14" id="KW-1133">Transmembrane helix</keyword>
<evidence type="ECO:0000256" key="3">
    <source>
        <dbReference type="ARBA" id="ARBA00007528"/>
    </source>
</evidence>
<dbReference type="FunCoup" id="A0A1D2VHT0">
    <property type="interactions" value="21"/>
</dbReference>
<dbReference type="InParanoid" id="A0A1D2VHT0"/>
<keyword evidence="16" id="KW-1185">Reference proteome</keyword>
<feature type="signal peptide" evidence="12">
    <location>
        <begin position="1"/>
        <end position="19"/>
    </location>
</feature>
<dbReference type="GO" id="GO:0016787">
    <property type="term" value="F:hydrolase activity"/>
    <property type="evidence" value="ECO:0007669"/>
    <property type="project" value="UniProtKB-KW"/>
</dbReference>
<comment type="subcellular location">
    <subcellularLocation>
        <location evidence="1">Cell envelope</location>
    </subcellularLocation>
    <subcellularLocation>
        <location evidence="12">Cell membrane</location>
        <topology evidence="12">Lipid-anchor</topology>
        <topology evidence="12">GPI-anchor</topology>
    </subcellularLocation>
    <subcellularLocation>
        <location evidence="2">Membrane</location>
        <topology evidence="2">Lipid-anchor</topology>
        <topology evidence="2">GPI-anchor</topology>
    </subcellularLocation>
</comment>
<feature type="transmembrane region" description="Helical" evidence="14">
    <location>
        <begin position="437"/>
        <end position="459"/>
    </location>
</feature>
<dbReference type="GO" id="GO:0009277">
    <property type="term" value="C:fungal-type cell wall"/>
    <property type="evidence" value="ECO:0007669"/>
    <property type="project" value="EnsemblFungi"/>
</dbReference>
<keyword evidence="10 12" id="KW-0449">Lipoprotein</keyword>
<feature type="compositionally biased region" description="Low complexity" evidence="13">
    <location>
        <begin position="390"/>
        <end position="406"/>
    </location>
</feature>
<feature type="chain" id="PRO_5008811450" description="1,3-beta-glucanosyltransferase" evidence="12">
    <location>
        <begin position="20"/>
        <end position="460"/>
    </location>
</feature>
<accession>A0A1D2VHT0</accession>
<evidence type="ECO:0000256" key="5">
    <source>
        <dbReference type="ARBA" id="ARBA00022679"/>
    </source>
</evidence>
<evidence type="ECO:0000256" key="1">
    <source>
        <dbReference type="ARBA" id="ARBA00004196"/>
    </source>
</evidence>
<keyword evidence="7 12" id="KW-0472">Membrane</keyword>
<gene>
    <name evidence="15" type="ORF">ASCRUDRAFT_75827</name>
</gene>
<keyword evidence="8" id="KW-1015">Disulfide bond</keyword>
<evidence type="ECO:0000256" key="12">
    <source>
        <dbReference type="RuleBase" id="RU361209"/>
    </source>
</evidence>
<feature type="region of interest" description="Disordered" evidence="13">
    <location>
        <begin position="386"/>
        <end position="425"/>
    </location>
</feature>
<evidence type="ECO:0000256" key="9">
    <source>
        <dbReference type="ARBA" id="ARBA00023180"/>
    </source>
</evidence>
<dbReference type="STRING" id="1344418.A0A1D2VHT0"/>
<evidence type="ECO:0000256" key="4">
    <source>
        <dbReference type="ARBA" id="ARBA00022622"/>
    </source>
</evidence>
<dbReference type="InterPro" id="IPR017853">
    <property type="entry name" value="GH"/>
</dbReference>
<keyword evidence="4 12" id="KW-0336">GPI-anchor</keyword>
<keyword evidence="14" id="KW-0812">Transmembrane</keyword>
<dbReference type="PANTHER" id="PTHR31468:SF5">
    <property type="entry name" value="1,3-BETA-GLUCANOSYLTRANSFERASE GAS5"/>
    <property type="match status" value="1"/>
</dbReference>
<evidence type="ECO:0000256" key="7">
    <source>
        <dbReference type="ARBA" id="ARBA00023136"/>
    </source>
</evidence>
<dbReference type="GO" id="GO:0071970">
    <property type="term" value="P:fungal-type cell wall (1-&gt;3)-beta-D-glucan biosynthetic process"/>
    <property type="evidence" value="ECO:0007669"/>
    <property type="project" value="TreeGrafter"/>
</dbReference>
<evidence type="ECO:0000256" key="11">
    <source>
        <dbReference type="ARBA" id="ARBA00023316"/>
    </source>
</evidence>
<feature type="compositionally biased region" description="Low complexity" evidence="13">
    <location>
        <begin position="415"/>
        <end position="425"/>
    </location>
</feature>
<evidence type="ECO:0000313" key="16">
    <source>
        <dbReference type="Proteomes" id="UP000095038"/>
    </source>
</evidence>
<evidence type="ECO:0000256" key="6">
    <source>
        <dbReference type="ARBA" id="ARBA00022729"/>
    </source>
</evidence>
<sequence length="460" mass="50113">MKLLSTLLSFTSLALSAAAASTPITIRGNAFWKGNERFYVRGVDYQPGGTSNLTDPLFDVTTCQRDIEVFEDLGINTIRVYTIDNSQNHDECMQLLEDAGIYLILDVNTPDASISRNSPRCSYNSDYLQTIFATLDEFAGYNNLLGVFAGNEVIDSENTTASAKYVKAVVRDLHRYIQARDYRAIPVGYSAADIEENRLLAAQYFDCGDDEDARIDMLGVNDYSWCGDSSFRVSGYSEKVDLYSNFSIPIFLSEFGCNTVDERPFSEIESIYSTDMSSVFSGGLVYEYSMEPNNYGIVEIVSDTEVRKLSDYDNLKAMLAKTSDPSGNGGYKNTTIVQTCPDVVDGVWESDNDIPDTPANAEKYIEDGAGSGFGIEINTLNACDEDSLEDSSSASSSSRSASSSSATDDDEEESGSSSSSSSTASSSDSAAIILAPISFYSLIPFAYIILSALFGFHLVL</sequence>
<dbReference type="OrthoDB" id="421038at2759"/>
<evidence type="ECO:0000256" key="8">
    <source>
        <dbReference type="ARBA" id="ARBA00023157"/>
    </source>
</evidence>
<organism evidence="15 16">
    <name type="scientific">Ascoidea rubescens DSM 1968</name>
    <dbReference type="NCBI Taxonomy" id="1344418"/>
    <lineage>
        <taxon>Eukaryota</taxon>
        <taxon>Fungi</taxon>
        <taxon>Dikarya</taxon>
        <taxon>Ascomycota</taxon>
        <taxon>Saccharomycotina</taxon>
        <taxon>Saccharomycetes</taxon>
        <taxon>Ascoideaceae</taxon>
        <taxon>Ascoidea</taxon>
    </lineage>
</organism>
<dbReference type="GO" id="GO:0031505">
    <property type="term" value="P:fungal-type cell wall organization"/>
    <property type="evidence" value="ECO:0007669"/>
    <property type="project" value="TreeGrafter"/>
</dbReference>
<dbReference type="Proteomes" id="UP000095038">
    <property type="component" value="Unassembled WGS sequence"/>
</dbReference>
<keyword evidence="9" id="KW-0325">Glycoprotein</keyword>